<dbReference type="InterPro" id="IPR044742">
    <property type="entry name" value="DEAD/DEAH_RhlB"/>
</dbReference>
<evidence type="ECO:0000256" key="6">
    <source>
        <dbReference type="ARBA" id="ARBA00022840"/>
    </source>
</evidence>
<dbReference type="InterPro" id="IPR014001">
    <property type="entry name" value="Helicase_ATP-bd"/>
</dbReference>
<dbReference type="GO" id="GO:0003724">
    <property type="term" value="F:RNA helicase activity"/>
    <property type="evidence" value="ECO:0007669"/>
    <property type="project" value="UniProtKB-EC"/>
</dbReference>
<evidence type="ECO:0000256" key="1">
    <source>
        <dbReference type="ARBA" id="ARBA00006517"/>
    </source>
</evidence>
<dbReference type="Gene3D" id="3.40.50.300">
    <property type="entry name" value="P-loop containing nucleotide triphosphate hydrolases"/>
    <property type="match status" value="2"/>
</dbReference>
<dbReference type="CDD" id="cd18787">
    <property type="entry name" value="SF2_C_DEAD"/>
    <property type="match status" value="1"/>
</dbReference>
<evidence type="ECO:0000256" key="7">
    <source>
        <dbReference type="PROSITE-ProRule" id="PRU00552"/>
    </source>
</evidence>
<dbReference type="InterPro" id="IPR000629">
    <property type="entry name" value="RNA-helicase_DEAD-box_CS"/>
</dbReference>
<keyword evidence="4 8" id="KW-0378">Hydrolase</keyword>
<dbReference type="GO" id="GO:0003676">
    <property type="term" value="F:nucleic acid binding"/>
    <property type="evidence" value="ECO:0007669"/>
    <property type="project" value="InterPro"/>
</dbReference>
<organism evidence="13">
    <name type="scientific">Sesamum radiatum</name>
    <name type="common">Black benniseed</name>
    <dbReference type="NCBI Taxonomy" id="300843"/>
    <lineage>
        <taxon>Eukaryota</taxon>
        <taxon>Viridiplantae</taxon>
        <taxon>Streptophyta</taxon>
        <taxon>Embryophyta</taxon>
        <taxon>Tracheophyta</taxon>
        <taxon>Spermatophyta</taxon>
        <taxon>Magnoliopsida</taxon>
        <taxon>eudicotyledons</taxon>
        <taxon>Gunneridae</taxon>
        <taxon>Pentapetalae</taxon>
        <taxon>asterids</taxon>
        <taxon>lamiids</taxon>
        <taxon>Lamiales</taxon>
        <taxon>Pedaliaceae</taxon>
        <taxon>Sesamum</taxon>
    </lineage>
</organism>
<evidence type="ECO:0000259" key="10">
    <source>
        <dbReference type="PROSITE" id="PS51192"/>
    </source>
</evidence>
<evidence type="ECO:0000256" key="3">
    <source>
        <dbReference type="ARBA" id="ARBA00022741"/>
    </source>
</evidence>
<evidence type="ECO:0000259" key="12">
    <source>
        <dbReference type="PROSITE" id="PS51195"/>
    </source>
</evidence>
<dbReference type="SMART" id="SM00487">
    <property type="entry name" value="DEXDc"/>
    <property type="match status" value="1"/>
</dbReference>
<feature type="region of interest" description="Disordered" evidence="9">
    <location>
        <begin position="23"/>
        <end position="72"/>
    </location>
</feature>
<dbReference type="GO" id="GO:0005829">
    <property type="term" value="C:cytosol"/>
    <property type="evidence" value="ECO:0007669"/>
    <property type="project" value="TreeGrafter"/>
</dbReference>
<evidence type="ECO:0000256" key="4">
    <source>
        <dbReference type="ARBA" id="ARBA00022801"/>
    </source>
</evidence>
<dbReference type="Pfam" id="PF00271">
    <property type="entry name" value="Helicase_C"/>
    <property type="match status" value="1"/>
</dbReference>
<dbReference type="InterPro" id="IPR014014">
    <property type="entry name" value="RNA_helicase_DEAD_Q_motif"/>
</dbReference>
<evidence type="ECO:0000313" key="13">
    <source>
        <dbReference type="EMBL" id="KAL0417919.1"/>
    </source>
</evidence>
<name>A0AAW2ULN4_SESRA</name>
<dbReference type="FunFam" id="3.40.50.300:FF:000079">
    <property type="entry name" value="probable ATP-dependent RNA helicase DDX17"/>
    <property type="match status" value="1"/>
</dbReference>
<keyword evidence="6 8" id="KW-0067">ATP-binding</keyword>
<dbReference type="PROSITE" id="PS00039">
    <property type="entry name" value="DEAD_ATP_HELICASE"/>
    <property type="match status" value="1"/>
</dbReference>
<sequence length="565" mass="61481">MSYVPPHLRSSSAATVAPTVGNGVADQFHPKQVKSSSTKLTSAKNNYSTGNSINSGNAGYRSSGSGVSTRNAVAPDPVFPQWKPSDRVLRLKPEQVQEVRLRLNVDVSVPPDSLHAPAPIEAFADMNLHTSIMKDIAFHEYTTPTSIQAQAMPVALSGRDLLGCAETGSGKTAAFTIPMIQHCLAQPPIQRGDGPLALVLAPTRELAQQIEKEVKAFSRSLDSFKTAIVVGGTNMAEQRSELRAGVHIVVATPGRFIDHLQQGNTSLSRISFVVLDEADRMLDMGFEPQIREVMQNLPQKHQTLLFSATMPVEIEELAQEYLTNPVRVKVGKVSSPTANVSQILEKVPENEKIDRLLDILVEAAAESERFDRPFPLTIVFVERKSRCDEVAEALTEQGLQAAALHGGRSQSEREAALRDFRHGPTRILVATDVASRGLDVTGVAHVINLDLPKTMEDYVHRIGRTGRAGSTGQATSFYTDRDVYLVAQIRKAIQDADSGNTITYAIGSARRKEKEAIAAQKEAKVELSKLSLVGSTGINVEDKYRHMITPAVIRKEGAADDAWDD</sequence>
<evidence type="ECO:0000256" key="2">
    <source>
        <dbReference type="ARBA" id="ARBA00012552"/>
    </source>
</evidence>
<dbReference type="EMBL" id="JACGWJ010000005">
    <property type="protein sequence ID" value="KAL0417919.1"/>
    <property type="molecule type" value="Genomic_DNA"/>
</dbReference>
<evidence type="ECO:0000256" key="9">
    <source>
        <dbReference type="SAM" id="MobiDB-lite"/>
    </source>
</evidence>
<dbReference type="PANTHER" id="PTHR47959">
    <property type="entry name" value="ATP-DEPENDENT RNA HELICASE RHLE-RELATED"/>
    <property type="match status" value="1"/>
</dbReference>
<dbReference type="PROSITE" id="PS51194">
    <property type="entry name" value="HELICASE_CTER"/>
    <property type="match status" value="1"/>
</dbReference>
<dbReference type="GO" id="GO:0005524">
    <property type="term" value="F:ATP binding"/>
    <property type="evidence" value="ECO:0007669"/>
    <property type="project" value="UniProtKB-KW"/>
</dbReference>
<feature type="domain" description="Helicase C-terminal" evidence="11">
    <location>
        <begin position="352"/>
        <end position="517"/>
    </location>
</feature>
<dbReference type="InterPro" id="IPR011545">
    <property type="entry name" value="DEAD/DEAH_box_helicase_dom"/>
</dbReference>
<feature type="domain" description="DEAD-box RNA helicase Q" evidence="12">
    <location>
        <begin position="121"/>
        <end position="149"/>
    </location>
</feature>
<dbReference type="PROSITE" id="PS51195">
    <property type="entry name" value="Q_MOTIF"/>
    <property type="match status" value="1"/>
</dbReference>
<dbReference type="PROSITE" id="PS51192">
    <property type="entry name" value="HELICASE_ATP_BIND_1"/>
    <property type="match status" value="1"/>
</dbReference>
<feature type="compositionally biased region" description="Polar residues" evidence="9">
    <location>
        <begin position="33"/>
        <end position="71"/>
    </location>
</feature>
<dbReference type="InterPro" id="IPR050079">
    <property type="entry name" value="DEAD_box_RNA_helicase"/>
</dbReference>
<dbReference type="AlphaFoldDB" id="A0AAW2ULN4"/>
<evidence type="ECO:0000256" key="8">
    <source>
        <dbReference type="RuleBase" id="RU000492"/>
    </source>
</evidence>
<keyword evidence="5 8" id="KW-0347">Helicase</keyword>
<dbReference type="Pfam" id="PF00270">
    <property type="entry name" value="DEAD"/>
    <property type="match status" value="1"/>
</dbReference>
<dbReference type="EC" id="3.6.4.13" evidence="2"/>
<protein>
    <recommendedName>
        <fullName evidence="2">RNA helicase</fullName>
        <ecNumber evidence="2">3.6.4.13</ecNumber>
    </recommendedName>
</protein>
<dbReference type="GO" id="GO:0016787">
    <property type="term" value="F:hydrolase activity"/>
    <property type="evidence" value="ECO:0007669"/>
    <property type="project" value="UniProtKB-KW"/>
</dbReference>
<proteinExistence type="inferred from homology"/>
<feature type="domain" description="Helicase ATP-binding" evidence="10">
    <location>
        <begin position="152"/>
        <end position="328"/>
    </location>
</feature>
<dbReference type="InterPro" id="IPR027417">
    <property type="entry name" value="P-loop_NTPase"/>
</dbReference>
<reference evidence="13" key="2">
    <citation type="journal article" date="2024" name="Plant">
        <title>Genomic evolution and insights into agronomic trait innovations of Sesamum species.</title>
        <authorList>
            <person name="Miao H."/>
            <person name="Wang L."/>
            <person name="Qu L."/>
            <person name="Liu H."/>
            <person name="Sun Y."/>
            <person name="Le M."/>
            <person name="Wang Q."/>
            <person name="Wei S."/>
            <person name="Zheng Y."/>
            <person name="Lin W."/>
            <person name="Duan Y."/>
            <person name="Cao H."/>
            <person name="Xiong S."/>
            <person name="Wang X."/>
            <person name="Wei L."/>
            <person name="Li C."/>
            <person name="Ma Q."/>
            <person name="Ju M."/>
            <person name="Zhao R."/>
            <person name="Li G."/>
            <person name="Mu C."/>
            <person name="Tian Q."/>
            <person name="Mei H."/>
            <person name="Zhang T."/>
            <person name="Gao T."/>
            <person name="Zhang H."/>
        </authorList>
    </citation>
    <scope>NUCLEOTIDE SEQUENCE</scope>
    <source>
        <strain evidence="13">G02</strain>
    </source>
</reference>
<feature type="short sequence motif" description="Q motif" evidence="7">
    <location>
        <begin position="121"/>
        <end position="149"/>
    </location>
</feature>
<dbReference type="SMART" id="SM00490">
    <property type="entry name" value="HELICc"/>
    <property type="match status" value="1"/>
</dbReference>
<accession>A0AAW2ULN4</accession>
<dbReference type="SUPFAM" id="SSF52540">
    <property type="entry name" value="P-loop containing nucleoside triphosphate hydrolases"/>
    <property type="match status" value="1"/>
</dbReference>
<keyword evidence="3 8" id="KW-0547">Nucleotide-binding</keyword>
<reference evidence="13" key="1">
    <citation type="submission" date="2020-06" db="EMBL/GenBank/DDBJ databases">
        <authorList>
            <person name="Li T."/>
            <person name="Hu X."/>
            <person name="Zhang T."/>
            <person name="Song X."/>
            <person name="Zhang H."/>
            <person name="Dai N."/>
            <person name="Sheng W."/>
            <person name="Hou X."/>
            <person name="Wei L."/>
        </authorList>
    </citation>
    <scope>NUCLEOTIDE SEQUENCE</scope>
    <source>
        <strain evidence="13">G02</strain>
        <tissue evidence="13">Leaf</tissue>
    </source>
</reference>
<evidence type="ECO:0000259" key="11">
    <source>
        <dbReference type="PROSITE" id="PS51194"/>
    </source>
</evidence>
<comment type="caution">
    <text evidence="13">The sequence shown here is derived from an EMBL/GenBank/DDBJ whole genome shotgun (WGS) entry which is preliminary data.</text>
</comment>
<dbReference type="PANTHER" id="PTHR47959:SF1">
    <property type="entry name" value="ATP-DEPENDENT RNA HELICASE DBPA"/>
    <property type="match status" value="1"/>
</dbReference>
<gene>
    <name evidence="13" type="ORF">Sradi_1205400</name>
</gene>
<evidence type="ECO:0000256" key="5">
    <source>
        <dbReference type="ARBA" id="ARBA00022806"/>
    </source>
</evidence>
<comment type="similarity">
    <text evidence="1">Belongs to the DEAD box helicase family. DDX21/DDX50 subfamily.</text>
</comment>
<dbReference type="CDD" id="cd00268">
    <property type="entry name" value="DEADc"/>
    <property type="match status" value="1"/>
</dbReference>
<dbReference type="InterPro" id="IPR001650">
    <property type="entry name" value="Helicase_C-like"/>
</dbReference>